<comment type="caution">
    <text evidence="3">The sequence shown here is derived from an EMBL/GenBank/DDBJ whole genome shotgun (WGS) entry which is preliminary data.</text>
</comment>
<dbReference type="InterPro" id="IPR001242">
    <property type="entry name" value="Condensation_dom"/>
</dbReference>
<dbReference type="Gene3D" id="3.30.559.30">
    <property type="entry name" value="Nonribosomal peptide synthetase, condensation domain"/>
    <property type="match status" value="1"/>
</dbReference>
<accession>A0ABQ2USP4</accession>
<feature type="region of interest" description="Disordered" evidence="1">
    <location>
        <begin position="80"/>
        <end position="106"/>
    </location>
</feature>
<evidence type="ECO:0000313" key="3">
    <source>
        <dbReference type="EMBL" id="GGU50995.1"/>
    </source>
</evidence>
<dbReference type="EMBL" id="BMRE01000023">
    <property type="protein sequence ID" value="GGU50995.1"/>
    <property type="molecule type" value="Genomic_DNA"/>
</dbReference>
<dbReference type="Gene3D" id="3.30.559.10">
    <property type="entry name" value="Chloramphenicol acetyltransferase-like domain"/>
    <property type="match status" value="1"/>
</dbReference>
<keyword evidence="4" id="KW-1185">Reference proteome</keyword>
<evidence type="ECO:0000313" key="4">
    <source>
        <dbReference type="Proteomes" id="UP000649573"/>
    </source>
</evidence>
<sequence>MGHAEVPWRHTDVTGMDVGTRDCALESALTADRAQRFDPTLPPLVQYHLTKIGPERHRFVLTVHHAVSDGWSLWSDRGRRQNRTWRPRRNPPASPPFDRRPAEPRATAAPTLSTLVRAAWPATLLGVAGGDDGFAATVAARSPEVPAMTEIVGLHTNLVPVRARRRPSYNPARPGSRAA</sequence>
<feature type="compositionally biased region" description="Basic residues" evidence="1">
    <location>
        <begin position="80"/>
        <end position="89"/>
    </location>
</feature>
<feature type="domain" description="Condensation" evidence="2">
    <location>
        <begin position="5"/>
        <end position="73"/>
    </location>
</feature>
<gene>
    <name evidence="3" type="ORF">GCM10010178_49730</name>
</gene>
<evidence type="ECO:0000259" key="2">
    <source>
        <dbReference type="Pfam" id="PF00668"/>
    </source>
</evidence>
<reference evidence="4" key="1">
    <citation type="journal article" date="2019" name="Int. J. Syst. Evol. Microbiol.">
        <title>The Global Catalogue of Microorganisms (GCM) 10K type strain sequencing project: providing services to taxonomists for standard genome sequencing and annotation.</title>
        <authorList>
            <consortium name="The Broad Institute Genomics Platform"/>
            <consortium name="The Broad Institute Genome Sequencing Center for Infectious Disease"/>
            <person name="Wu L."/>
            <person name="Ma J."/>
        </authorList>
    </citation>
    <scope>NUCLEOTIDE SEQUENCE [LARGE SCALE GENOMIC DNA]</scope>
    <source>
        <strain evidence="4">JCM 3296</strain>
    </source>
</reference>
<dbReference type="SUPFAM" id="SSF52777">
    <property type="entry name" value="CoA-dependent acyltransferases"/>
    <property type="match status" value="2"/>
</dbReference>
<dbReference type="Pfam" id="PF00668">
    <property type="entry name" value="Condensation"/>
    <property type="match status" value="1"/>
</dbReference>
<dbReference type="PANTHER" id="PTHR45527">
    <property type="entry name" value="NONRIBOSOMAL PEPTIDE SYNTHETASE"/>
    <property type="match status" value="1"/>
</dbReference>
<proteinExistence type="predicted"/>
<organism evidence="3 4">
    <name type="scientific">Lentzea flava</name>
    <dbReference type="NCBI Taxonomy" id="103732"/>
    <lineage>
        <taxon>Bacteria</taxon>
        <taxon>Bacillati</taxon>
        <taxon>Actinomycetota</taxon>
        <taxon>Actinomycetes</taxon>
        <taxon>Pseudonocardiales</taxon>
        <taxon>Pseudonocardiaceae</taxon>
        <taxon>Lentzea</taxon>
    </lineage>
</organism>
<name>A0ABQ2USP4_9PSEU</name>
<protein>
    <recommendedName>
        <fullName evidence="2">Condensation domain-containing protein</fullName>
    </recommendedName>
</protein>
<evidence type="ECO:0000256" key="1">
    <source>
        <dbReference type="SAM" id="MobiDB-lite"/>
    </source>
</evidence>
<dbReference type="PANTHER" id="PTHR45527:SF1">
    <property type="entry name" value="FATTY ACID SYNTHASE"/>
    <property type="match status" value="1"/>
</dbReference>
<dbReference type="Proteomes" id="UP000649573">
    <property type="component" value="Unassembled WGS sequence"/>
</dbReference>
<dbReference type="InterPro" id="IPR023213">
    <property type="entry name" value="CAT-like_dom_sf"/>
</dbReference>